<evidence type="ECO:0000313" key="2">
    <source>
        <dbReference type="Proteomes" id="UP000574390"/>
    </source>
</evidence>
<proteinExistence type="predicted"/>
<accession>A0A7J6PVS8</accession>
<reference evidence="1 2" key="1">
    <citation type="submission" date="2020-04" db="EMBL/GenBank/DDBJ databases">
        <title>Perkinsus olseni comparative genomics.</title>
        <authorList>
            <person name="Bogema D.R."/>
        </authorList>
    </citation>
    <scope>NUCLEOTIDE SEQUENCE [LARGE SCALE GENOMIC DNA]</scope>
    <source>
        <strain evidence="1">ATCC PRA-205</strain>
    </source>
</reference>
<name>A0A7J6PVS8_PEROL</name>
<dbReference type="EMBL" id="JABANM010034308">
    <property type="protein sequence ID" value="KAF4699846.1"/>
    <property type="molecule type" value="Genomic_DNA"/>
</dbReference>
<gene>
    <name evidence="1" type="ORF">FOZ62_014701</name>
</gene>
<feature type="non-terminal residue" evidence="1">
    <location>
        <position position="122"/>
    </location>
</feature>
<dbReference type="Proteomes" id="UP000574390">
    <property type="component" value="Unassembled WGS sequence"/>
</dbReference>
<feature type="non-terminal residue" evidence="1">
    <location>
        <position position="1"/>
    </location>
</feature>
<protein>
    <submittedName>
        <fullName evidence="1">Uncharacterized protein</fullName>
    </submittedName>
</protein>
<sequence length="122" mass="14170">LYRPPNLFGDIAYDRCPGCKHSRCRHEISHKDFQSVISTAKGLAIKNPYRGSDDQRSGAAWIEEILKRTIGQRSVVRYTFARLNTISSVWDELVRDQPPPIGCYQDYDRHWDALIDKINDLY</sequence>
<evidence type="ECO:0000313" key="1">
    <source>
        <dbReference type="EMBL" id="KAF4699846.1"/>
    </source>
</evidence>
<organism evidence="1 2">
    <name type="scientific">Perkinsus olseni</name>
    <name type="common">Perkinsus atlanticus</name>
    <dbReference type="NCBI Taxonomy" id="32597"/>
    <lineage>
        <taxon>Eukaryota</taxon>
        <taxon>Sar</taxon>
        <taxon>Alveolata</taxon>
        <taxon>Perkinsozoa</taxon>
        <taxon>Perkinsea</taxon>
        <taxon>Perkinsida</taxon>
        <taxon>Perkinsidae</taxon>
        <taxon>Perkinsus</taxon>
    </lineage>
</organism>
<comment type="caution">
    <text evidence="1">The sequence shown here is derived from an EMBL/GenBank/DDBJ whole genome shotgun (WGS) entry which is preliminary data.</text>
</comment>
<dbReference type="AlphaFoldDB" id="A0A7J6PVS8"/>